<keyword evidence="7 9" id="KW-0472">Membrane</keyword>
<evidence type="ECO:0000256" key="7">
    <source>
        <dbReference type="ARBA" id="ARBA00023136"/>
    </source>
</evidence>
<keyword evidence="5 9" id="KW-0812">Transmembrane</keyword>
<feature type="transmembrane region" description="Helical" evidence="9">
    <location>
        <begin position="48"/>
        <end position="70"/>
    </location>
</feature>
<evidence type="ECO:0000256" key="3">
    <source>
        <dbReference type="ARBA" id="ARBA00022519"/>
    </source>
</evidence>
<feature type="domain" description="POTRA" evidence="10">
    <location>
        <begin position="82"/>
        <end position="150"/>
    </location>
</feature>
<evidence type="ECO:0000256" key="5">
    <source>
        <dbReference type="ARBA" id="ARBA00022692"/>
    </source>
</evidence>
<evidence type="ECO:0000259" key="10">
    <source>
        <dbReference type="PROSITE" id="PS51779"/>
    </source>
</evidence>
<sequence length="303" mass="34762">MDLVLLEEKNLADAWKQKEARQRKNREKNEFSGRKSKWGTTNLDFGSIFLTLTTGLAKIVLVVACSYGILSSYRFITQSPRFNVNEMNLVGQKRLSSEELKSWIGPIIGKNIFQLELDKISQRLVEHAWIQSASARRIFPQGIYVELKERTPFAKVQLGQVYVMDNYGVLLGTEVGDANKLPTITGIKAQNFKLGSNVANEEIIRGLKMMHSLNQLSMFENNQIDNVHISSRSRITFSTHNQDTKIHMRPEIARESFKNLVLTLDVIEKNEQDLSYIDLSFKNRVIVKHRKEAKGEFQKTKKT</sequence>
<dbReference type="GO" id="GO:0016020">
    <property type="term" value="C:membrane"/>
    <property type="evidence" value="ECO:0007669"/>
    <property type="project" value="UniProtKB-SubCell"/>
</dbReference>
<dbReference type="Pfam" id="PF03799">
    <property type="entry name" value="FtsQ_DivIB_C"/>
    <property type="match status" value="1"/>
</dbReference>
<accession>A0A381UXS1</accession>
<dbReference type="PROSITE" id="PS51779">
    <property type="entry name" value="POTRA"/>
    <property type="match status" value="1"/>
</dbReference>
<dbReference type="PANTHER" id="PTHR35851:SF1">
    <property type="entry name" value="CELL DIVISION PROTEIN FTSQ"/>
    <property type="match status" value="1"/>
</dbReference>
<evidence type="ECO:0000256" key="2">
    <source>
        <dbReference type="ARBA" id="ARBA00022475"/>
    </source>
</evidence>
<keyword evidence="4" id="KW-0132">Cell division</keyword>
<protein>
    <recommendedName>
        <fullName evidence="10">POTRA domain-containing protein</fullName>
    </recommendedName>
</protein>
<keyword evidence="3" id="KW-0997">Cell inner membrane</keyword>
<dbReference type="PANTHER" id="PTHR35851">
    <property type="entry name" value="CELL DIVISION PROTEIN FTSQ"/>
    <property type="match status" value="1"/>
</dbReference>
<dbReference type="Gene3D" id="3.10.20.310">
    <property type="entry name" value="membrane protein fhac"/>
    <property type="match status" value="1"/>
</dbReference>
<gene>
    <name evidence="11" type="ORF">METZ01_LOCUS85608</name>
</gene>
<dbReference type="InterPro" id="IPR013685">
    <property type="entry name" value="POTRA_FtsQ_type"/>
</dbReference>
<dbReference type="EMBL" id="UINC01007336">
    <property type="protein sequence ID" value="SVA32754.1"/>
    <property type="molecule type" value="Genomic_DNA"/>
</dbReference>
<keyword evidence="6 9" id="KW-1133">Transmembrane helix</keyword>
<evidence type="ECO:0000313" key="11">
    <source>
        <dbReference type="EMBL" id="SVA32754.1"/>
    </source>
</evidence>
<dbReference type="GO" id="GO:0090529">
    <property type="term" value="P:cell septum assembly"/>
    <property type="evidence" value="ECO:0007669"/>
    <property type="project" value="InterPro"/>
</dbReference>
<dbReference type="InterPro" id="IPR034746">
    <property type="entry name" value="POTRA"/>
</dbReference>
<comment type="subcellular location">
    <subcellularLocation>
        <location evidence="1">Membrane</location>
    </subcellularLocation>
</comment>
<keyword evidence="2" id="KW-1003">Cell membrane</keyword>
<keyword evidence="8" id="KW-0131">Cell cycle</keyword>
<dbReference type="AlphaFoldDB" id="A0A381UXS1"/>
<evidence type="ECO:0000256" key="1">
    <source>
        <dbReference type="ARBA" id="ARBA00004370"/>
    </source>
</evidence>
<reference evidence="11" key="1">
    <citation type="submission" date="2018-05" db="EMBL/GenBank/DDBJ databases">
        <authorList>
            <person name="Lanie J.A."/>
            <person name="Ng W.-L."/>
            <person name="Kazmierczak K.M."/>
            <person name="Andrzejewski T.M."/>
            <person name="Davidsen T.M."/>
            <person name="Wayne K.J."/>
            <person name="Tettelin H."/>
            <person name="Glass J.I."/>
            <person name="Rusch D."/>
            <person name="Podicherti R."/>
            <person name="Tsui H.-C.T."/>
            <person name="Winkler M.E."/>
        </authorList>
    </citation>
    <scope>NUCLEOTIDE SEQUENCE</scope>
</reference>
<proteinExistence type="predicted"/>
<dbReference type="Pfam" id="PF08478">
    <property type="entry name" value="POTRA_1"/>
    <property type="match status" value="1"/>
</dbReference>
<evidence type="ECO:0000256" key="6">
    <source>
        <dbReference type="ARBA" id="ARBA00022989"/>
    </source>
</evidence>
<organism evidence="11">
    <name type="scientific">marine metagenome</name>
    <dbReference type="NCBI Taxonomy" id="408172"/>
    <lineage>
        <taxon>unclassified sequences</taxon>
        <taxon>metagenomes</taxon>
        <taxon>ecological metagenomes</taxon>
    </lineage>
</organism>
<evidence type="ECO:0000256" key="9">
    <source>
        <dbReference type="SAM" id="Phobius"/>
    </source>
</evidence>
<evidence type="ECO:0000256" key="8">
    <source>
        <dbReference type="ARBA" id="ARBA00023306"/>
    </source>
</evidence>
<evidence type="ECO:0000256" key="4">
    <source>
        <dbReference type="ARBA" id="ARBA00022618"/>
    </source>
</evidence>
<dbReference type="InterPro" id="IPR005548">
    <property type="entry name" value="Cell_div_FtsQ/DivIB_C"/>
</dbReference>
<name>A0A381UXS1_9ZZZZ</name>
<dbReference type="InterPro" id="IPR026579">
    <property type="entry name" value="FtsQ"/>
</dbReference>